<evidence type="ECO:0000256" key="18">
    <source>
        <dbReference type="SAM" id="MobiDB-lite"/>
    </source>
</evidence>
<evidence type="ECO:0000256" key="13">
    <source>
        <dbReference type="ARBA" id="ARBA00023303"/>
    </source>
</evidence>
<name>A0A409YXR5_9AGAR</name>
<keyword evidence="5" id="KW-0107">Calcium channel</keyword>
<evidence type="ECO:0000256" key="14">
    <source>
        <dbReference type="ARBA" id="ARBA00036634"/>
    </source>
</evidence>
<evidence type="ECO:0000256" key="6">
    <source>
        <dbReference type="ARBA" id="ARBA00022692"/>
    </source>
</evidence>
<feature type="compositionally biased region" description="Acidic residues" evidence="18">
    <location>
        <begin position="676"/>
        <end position="687"/>
    </location>
</feature>
<evidence type="ECO:0000256" key="7">
    <source>
        <dbReference type="ARBA" id="ARBA00022792"/>
    </source>
</evidence>
<evidence type="ECO:0000313" key="21">
    <source>
        <dbReference type="EMBL" id="PPR07824.1"/>
    </source>
</evidence>
<feature type="transmembrane region" description="Helical" evidence="19">
    <location>
        <begin position="167"/>
        <end position="188"/>
    </location>
</feature>
<feature type="transmembrane region" description="Helical" evidence="19">
    <location>
        <begin position="252"/>
        <end position="273"/>
    </location>
</feature>
<dbReference type="PANTHER" id="PTHR13462">
    <property type="entry name" value="CALCIUM UNIPORTER PROTEIN, MITOCHONDRIAL"/>
    <property type="match status" value="1"/>
</dbReference>
<evidence type="ECO:0000259" key="20">
    <source>
        <dbReference type="Pfam" id="PF04678"/>
    </source>
</evidence>
<evidence type="ECO:0000256" key="16">
    <source>
        <dbReference type="ARBA" id="ARBA00044981"/>
    </source>
</evidence>
<feature type="transmembrane region" description="Helical" evidence="19">
    <location>
        <begin position="99"/>
        <end position="121"/>
    </location>
</feature>
<dbReference type="OrthoDB" id="278338at2759"/>
<evidence type="ECO:0000256" key="9">
    <source>
        <dbReference type="ARBA" id="ARBA00022989"/>
    </source>
</evidence>
<keyword evidence="10" id="KW-0406">Ion transport</keyword>
<dbReference type="STRING" id="181874.A0A409YXR5"/>
<keyword evidence="3" id="KW-0813">Transport</keyword>
<evidence type="ECO:0000256" key="11">
    <source>
        <dbReference type="ARBA" id="ARBA00023128"/>
    </source>
</evidence>
<feature type="transmembrane region" description="Helical" evidence="19">
    <location>
        <begin position="24"/>
        <end position="44"/>
    </location>
</feature>
<dbReference type="GO" id="GO:0015292">
    <property type="term" value="F:uniporter activity"/>
    <property type="evidence" value="ECO:0007669"/>
    <property type="project" value="TreeGrafter"/>
</dbReference>
<comment type="function">
    <text evidence="17">Highly selective calcium channel localized to the inner mitochondrial membrane, which mediates calcium uptake into the mitochondrial matrix. Mitochondrial calcium homeostasis plays key roles in cellular physiology and regulates ATP production, cytoplasmic calcium signals and activation of cell death pathways. Sufficient to operate as a pore-forming channel without the need of calcium-sensor or auxiliary subunit.</text>
</comment>
<feature type="compositionally biased region" description="Polar residues" evidence="18">
    <location>
        <begin position="496"/>
        <end position="514"/>
    </location>
</feature>
<evidence type="ECO:0000256" key="4">
    <source>
        <dbReference type="ARBA" id="ARBA00022568"/>
    </source>
</evidence>
<feature type="domain" description="Calcium uniporter protein C-terminal" evidence="20">
    <location>
        <begin position="533"/>
        <end position="658"/>
    </location>
</feature>
<evidence type="ECO:0000256" key="12">
    <source>
        <dbReference type="ARBA" id="ARBA00023136"/>
    </source>
</evidence>
<keyword evidence="13" id="KW-0407">Ion channel</keyword>
<dbReference type="GO" id="GO:0005262">
    <property type="term" value="F:calcium channel activity"/>
    <property type="evidence" value="ECO:0007669"/>
    <property type="project" value="UniProtKB-KW"/>
</dbReference>
<evidence type="ECO:0000256" key="10">
    <source>
        <dbReference type="ARBA" id="ARBA00023065"/>
    </source>
</evidence>
<dbReference type="InParanoid" id="A0A409YXR5"/>
<dbReference type="Proteomes" id="UP000284842">
    <property type="component" value="Unassembled WGS sequence"/>
</dbReference>
<feature type="transmembrane region" description="Helical" evidence="19">
    <location>
        <begin position="573"/>
        <end position="592"/>
    </location>
</feature>
<dbReference type="EMBL" id="NHTK01000329">
    <property type="protein sequence ID" value="PPR07824.1"/>
    <property type="molecule type" value="Genomic_DNA"/>
</dbReference>
<comment type="caution">
    <text evidence="21">The sequence shown here is derived from an EMBL/GenBank/DDBJ whole genome shotgun (WGS) entry which is preliminary data.</text>
</comment>
<feature type="transmembrane region" description="Helical" evidence="19">
    <location>
        <begin position="64"/>
        <end position="87"/>
    </location>
</feature>
<comment type="subcellular location">
    <subcellularLocation>
        <location evidence="1">Mitochondrion inner membrane</location>
        <topology evidence="1">Multi-pass membrane protein</topology>
    </subcellularLocation>
</comment>
<evidence type="ECO:0000256" key="17">
    <source>
        <dbReference type="ARBA" id="ARBA00045938"/>
    </source>
</evidence>
<keyword evidence="9 19" id="KW-1133">Transmembrane helix</keyword>
<dbReference type="InterPro" id="IPR039055">
    <property type="entry name" value="MCU_fam"/>
</dbReference>
<feature type="transmembrane region" description="Helical" evidence="19">
    <location>
        <begin position="127"/>
        <end position="146"/>
    </location>
</feature>
<dbReference type="GO" id="GO:0051560">
    <property type="term" value="P:mitochondrial calcium ion homeostasis"/>
    <property type="evidence" value="ECO:0007669"/>
    <property type="project" value="InterPro"/>
</dbReference>
<keyword evidence="4" id="KW-0109">Calcium transport</keyword>
<evidence type="ECO:0000256" key="19">
    <source>
        <dbReference type="SAM" id="Phobius"/>
    </source>
</evidence>
<keyword evidence="12 19" id="KW-0472">Membrane</keyword>
<keyword evidence="6 19" id="KW-0812">Transmembrane</keyword>
<dbReference type="InterPro" id="IPR006769">
    <property type="entry name" value="MCU_C"/>
</dbReference>
<dbReference type="GO" id="GO:0036444">
    <property type="term" value="P:calcium import into the mitochondrion"/>
    <property type="evidence" value="ECO:0007669"/>
    <property type="project" value="UniProtKB-ARBA"/>
</dbReference>
<evidence type="ECO:0000313" key="22">
    <source>
        <dbReference type="Proteomes" id="UP000284842"/>
    </source>
</evidence>
<keyword evidence="8" id="KW-0106">Calcium</keyword>
<keyword evidence="22" id="KW-1185">Reference proteome</keyword>
<sequence length="724" mass="80751">MDSLPIDVSHPAVREYLALVRLQVLTPLTLLINIATTTVCASLANPTMAGVSRLHQTVFSPNIGVIGSYIALVFLGQLAYCVLLVIARKEETKAALIKGVGPSLVIANITMAVWSIAWVLQWFMLSTLLQGFLLLVLIYANINLLVYHAPDNSRPIDTGLIHAPLRFFLVLPLNILFPLCLFITLGFFVRGYETGLPVDESKWHPNTGLLVVLGINLVELVVIVARHDIVWCVAATWTNVSLWAGRPKPAEIYITAITLTVLHPLGLIISMAYQWFVKRREGQIALPDEDHQAARGPREIGDDTWRTYMSGSLVRYQLRKLSTVDDTTSLEVKHSRFLAEAPPKSRWGKQGITDNGNGVEDEMEGITSIRGKLLPTSSHLFKLVLPLSHIKNRTVDIDNNTTSADKDVGHPSVPPTIFLLHPSQPLSHISRLIASSIILPSTSTRSKAQINPQISFRSTTTNGNVCQWSDSTDVGDFIKDAARAAEFRICISYDDNTGPHSGETKSNNTKASQSDENENEAQGEHVITVAVPTFADRTKYLRRRLTYVKQRLEDMEGLKRDCDREAHRGARKMALGGFGMLVVYWGTVARLTFWDYGWDVMEPITYLSGLSTVILGYLWFLYQGREVSYTSVLARSISARRDALYKARKFDIERWMELLSEKKALKSQIEKIARDYEEDEFGNDEEGPGTKAEAEDDDDNSTALKNPKDKGALVIDMRTGETKI</sequence>
<comment type="subunit">
    <text evidence="15">Homotetramer, assembles in a dimer or dimers configuration with two interfaces.</text>
</comment>
<organism evidence="21 22">
    <name type="scientific">Panaeolus cyanescens</name>
    <dbReference type="NCBI Taxonomy" id="181874"/>
    <lineage>
        <taxon>Eukaryota</taxon>
        <taxon>Fungi</taxon>
        <taxon>Dikarya</taxon>
        <taxon>Basidiomycota</taxon>
        <taxon>Agaricomycotina</taxon>
        <taxon>Agaricomycetes</taxon>
        <taxon>Agaricomycetidae</taxon>
        <taxon>Agaricales</taxon>
        <taxon>Agaricineae</taxon>
        <taxon>Galeropsidaceae</taxon>
        <taxon>Panaeolus</taxon>
    </lineage>
</organism>
<gene>
    <name evidence="21" type="ORF">CVT24_003101</name>
</gene>
<evidence type="ECO:0000256" key="3">
    <source>
        <dbReference type="ARBA" id="ARBA00022448"/>
    </source>
</evidence>
<evidence type="ECO:0000256" key="15">
    <source>
        <dbReference type="ARBA" id="ARBA00044966"/>
    </source>
</evidence>
<feature type="region of interest" description="Disordered" evidence="18">
    <location>
        <begin position="496"/>
        <end position="522"/>
    </location>
</feature>
<comment type="catalytic activity">
    <reaction evidence="14">
        <text>Ca(2+)(in) = Ca(2+)(out)</text>
        <dbReference type="Rhea" id="RHEA:29671"/>
        <dbReference type="ChEBI" id="CHEBI:29108"/>
    </reaction>
</comment>
<protein>
    <recommendedName>
        <fullName evidence="16">Calcium uniporter protein, mitochondrial</fullName>
    </recommendedName>
</protein>
<feature type="region of interest" description="Disordered" evidence="18">
    <location>
        <begin position="676"/>
        <end position="712"/>
    </location>
</feature>
<keyword evidence="7" id="KW-0999">Mitochondrion inner membrane</keyword>
<dbReference type="GO" id="GO:1990246">
    <property type="term" value="C:uniplex complex"/>
    <property type="evidence" value="ECO:0007669"/>
    <property type="project" value="TreeGrafter"/>
</dbReference>
<evidence type="ECO:0000256" key="2">
    <source>
        <dbReference type="ARBA" id="ARBA00005653"/>
    </source>
</evidence>
<proteinExistence type="inferred from homology"/>
<feature type="transmembrane region" description="Helical" evidence="19">
    <location>
        <begin position="604"/>
        <end position="622"/>
    </location>
</feature>
<evidence type="ECO:0000256" key="5">
    <source>
        <dbReference type="ARBA" id="ARBA00022673"/>
    </source>
</evidence>
<dbReference type="PANTHER" id="PTHR13462:SF10">
    <property type="entry name" value="CALCIUM UNIPORTER PROTEIN, MITOCHONDRIAL"/>
    <property type="match status" value="1"/>
</dbReference>
<evidence type="ECO:0000256" key="1">
    <source>
        <dbReference type="ARBA" id="ARBA00004448"/>
    </source>
</evidence>
<dbReference type="Pfam" id="PF04678">
    <property type="entry name" value="MCU"/>
    <property type="match status" value="1"/>
</dbReference>
<dbReference type="AlphaFoldDB" id="A0A409YXR5"/>
<comment type="similarity">
    <text evidence="2">Belongs to the MCU (TC 1.A.77) family.</text>
</comment>
<evidence type="ECO:0000256" key="8">
    <source>
        <dbReference type="ARBA" id="ARBA00022837"/>
    </source>
</evidence>
<reference evidence="21 22" key="1">
    <citation type="journal article" date="2018" name="Evol. Lett.">
        <title>Horizontal gene cluster transfer increased hallucinogenic mushroom diversity.</title>
        <authorList>
            <person name="Reynolds H.T."/>
            <person name="Vijayakumar V."/>
            <person name="Gluck-Thaler E."/>
            <person name="Korotkin H.B."/>
            <person name="Matheny P.B."/>
            <person name="Slot J.C."/>
        </authorList>
    </citation>
    <scope>NUCLEOTIDE SEQUENCE [LARGE SCALE GENOMIC DNA]</scope>
    <source>
        <strain evidence="21 22">2629</strain>
    </source>
</reference>
<accession>A0A409YXR5</accession>
<keyword evidence="11" id="KW-0496">Mitochondrion</keyword>